<evidence type="ECO:0000313" key="1">
    <source>
        <dbReference type="Proteomes" id="UP000887563"/>
    </source>
</evidence>
<proteinExistence type="predicted"/>
<sequence>MNFKYGDSLECYREDDLRSESGGHDKLDLTKCKTIFFDHVCNKIDCGEYRNIFGGLRLFKPSL</sequence>
<dbReference type="WBParaSite" id="Minc3s00225g07999">
    <property type="protein sequence ID" value="Minc3s00225g07999"/>
    <property type="gene ID" value="Minc3s00225g07999"/>
</dbReference>
<reference evidence="2" key="1">
    <citation type="submission" date="2022-11" db="UniProtKB">
        <authorList>
            <consortium name="WormBaseParasite"/>
        </authorList>
    </citation>
    <scope>IDENTIFICATION</scope>
</reference>
<dbReference type="AlphaFoldDB" id="A0A914L2K3"/>
<protein>
    <submittedName>
        <fullName evidence="2">Uncharacterized protein</fullName>
    </submittedName>
</protein>
<evidence type="ECO:0000313" key="2">
    <source>
        <dbReference type="WBParaSite" id="Minc3s00225g07999"/>
    </source>
</evidence>
<keyword evidence="1" id="KW-1185">Reference proteome</keyword>
<accession>A0A914L2K3</accession>
<dbReference type="Proteomes" id="UP000887563">
    <property type="component" value="Unplaced"/>
</dbReference>
<name>A0A914L2K3_MELIC</name>
<organism evidence="1 2">
    <name type="scientific">Meloidogyne incognita</name>
    <name type="common">Southern root-knot nematode worm</name>
    <name type="synonym">Oxyuris incognita</name>
    <dbReference type="NCBI Taxonomy" id="6306"/>
    <lineage>
        <taxon>Eukaryota</taxon>
        <taxon>Metazoa</taxon>
        <taxon>Ecdysozoa</taxon>
        <taxon>Nematoda</taxon>
        <taxon>Chromadorea</taxon>
        <taxon>Rhabditida</taxon>
        <taxon>Tylenchina</taxon>
        <taxon>Tylenchomorpha</taxon>
        <taxon>Tylenchoidea</taxon>
        <taxon>Meloidogynidae</taxon>
        <taxon>Meloidogyninae</taxon>
        <taxon>Meloidogyne</taxon>
        <taxon>Meloidogyne incognita group</taxon>
    </lineage>
</organism>